<dbReference type="SUPFAM" id="SSF46785">
    <property type="entry name" value="Winged helix' DNA-binding domain"/>
    <property type="match status" value="1"/>
</dbReference>
<evidence type="ECO:0000259" key="6">
    <source>
        <dbReference type="PROSITE" id="PS51078"/>
    </source>
</evidence>
<accession>A0A974SM60</accession>
<dbReference type="InterPro" id="IPR036388">
    <property type="entry name" value="WH-like_DNA-bd_sf"/>
</dbReference>
<evidence type="ECO:0000256" key="4">
    <source>
        <dbReference type="SAM" id="MobiDB-lite"/>
    </source>
</evidence>
<evidence type="ECO:0000256" key="1">
    <source>
        <dbReference type="ARBA" id="ARBA00023015"/>
    </source>
</evidence>
<feature type="region of interest" description="Disordered" evidence="4">
    <location>
        <begin position="264"/>
        <end position="283"/>
    </location>
</feature>
<feature type="domain" description="HTH iclR-type" evidence="5">
    <location>
        <begin position="11"/>
        <end position="73"/>
    </location>
</feature>
<dbReference type="Proteomes" id="UP000596427">
    <property type="component" value="Chromosome"/>
</dbReference>
<keyword evidence="1" id="KW-0805">Transcription regulation</keyword>
<dbReference type="EMBL" id="CP063362">
    <property type="protein sequence ID" value="QRG09308.1"/>
    <property type="molecule type" value="Genomic_DNA"/>
</dbReference>
<dbReference type="InterPro" id="IPR036390">
    <property type="entry name" value="WH_DNA-bd_sf"/>
</dbReference>
<dbReference type="SMART" id="SM00346">
    <property type="entry name" value="HTH_ICLR"/>
    <property type="match status" value="1"/>
</dbReference>
<dbReference type="InterPro" id="IPR029016">
    <property type="entry name" value="GAF-like_dom_sf"/>
</dbReference>
<gene>
    <name evidence="7" type="ORF">EZH22_14255</name>
</gene>
<evidence type="ECO:0000313" key="8">
    <source>
        <dbReference type="Proteomes" id="UP000596427"/>
    </source>
</evidence>
<dbReference type="Pfam" id="PF01614">
    <property type="entry name" value="IclR_C"/>
    <property type="match status" value="1"/>
</dbReference>
<keyword evidence="8" id="KW-1185">Reference proteome</keyword>
<evidence type="ECO:0000313" key="7">
    <source>
        <dbReference type="EMBL" id="QRG09308.1"/>
    </source>
</evidence>
<dbReference type="RefSeq" id="WP_203196232.1">
    <property type="nucleotide sequence ID" value="NZ_CP063362.1"/>
</dbReference>
<evidence type="ECO:0000256" key="3">
    <source>
        <dbReference type="ARBA" id="ARBA00023163"/>
    </source>
</evidence>
<dbReference type="SUPFAM" id="SSF55781">
    <property type="entry name" value="GAF domain-like"/>
    <property type="match status" value="1"/>
</dbReference>
<dbReference type="KEGG" id="xdi:EZH22_14255"/>
<dbReference type="PANTHER" id="PTHR30136">
    <property type="entry name" value="HELIX-TURN-HELIX TRANSCRIPTIONAL REGULATOR, ICLR FAMILY"/>
    <property type="match status" value="1"/>
</dbReference>
<dbReference type="InterPro" id="IPR050707">
    <property type="entry name" value="HTH_MetabolicPath_Reg"/>
</dbReference>
<feature type="domain" description="IclR-ED" evidence="6">
    <location>
        <begin position="74"/>
        <end position="255"/>
    </location>
</feature>
<dbReference type="Gene3D" id="3.30.450.40">
    <property type="match status" value="1"/>
</dbReference>
<evidence type="ECO:0000259" key="5">
    <source>
        <dbReference type="PROSITE" id="PS51077"/>
    </source>
</evidence>
<proteinExistence type="predicted"/>
<dbReference type="AlphaFoldDB" id="A0A974SM60"/>
<reference evidence="7 8" key="1">
    <citation type="submission" date="2020-10" db="EMBL/GenBank/DDBJ databases">
        <title>Degradation of 1,4-Dioxane by Xanthobacter sp. YN2, via a Novel Group-2 Soluble Di-Iron Monooxygenase.</title>
        <authorList>
            <person name="Ma F."/>
            <person name="Wang Y."/>
            <person name="Yang J."/>
            <person name="Guo H."/>
            <person name="Su D."/>
            <person name="Yu L."/>
        </authorList>
    </citation>
    <scope>NUCLEOTIDE SEQUENCE [LARGE SCALE GENOMIC DNA]</scope>
    <source>
        <strain evidence="7 8">YN2</strain>
    </source>
</reference>
<dbReference type="GO" id="GO:0003700">
    <property type="term" value="F:DNA-binding transcription factor activity"/>
    <property type="evidence" value="ECO:0007669"/>
    <property type="project" value="TreeGrafter"/>
</dbReference>
<dbReference type="GO" id="GO:0045892">
    <property type="term" value="P:negative regulation of DNA-templated transcription"/>
    <property type="evidence" value="ECO:0007669"/>
    <property type="project" value="TreeGrafter"/>
</dbReference>
<dbReference type="InterPro" id="IPR005471">
    <property type="entry name" value="Tscrpt_reg_IclR_N"/>
</dbReference>
<keyword evidence="2" id="KW-0238">DNA-binding</keyword>
<name>A0A974SM60_9HYPH</name>
<dbReference type="Gene3D" id="1.10.10.10">
    <property type="entry name" value="Winged helix-like DNA-binding domain superfamily/Winged helix DNA-binding domain"/>
    <property type="match status" value="1"/>
</dbReference>
<dbReference type="GO" id="GO:0003677">
    <property type="term" value="F:DNA binding"/>
    <property type="evidence" value="ECO:0007669"/>
    <property type="project" value="UniProtKB-KW"/>
</dbReference>
<protein>
    <submittedName>
        <fullName evidence="7">IclR family transcriptional regulator</fullName>
    </submittedName>
</protein>
<organism evidence="7 8">
    <name type="scientific">Xanthobacter dioxanivorans</name>
    <dbReference type="NCBI Taxonomy" id="2528964"/>
    <lineage>
        <taxon>Bacteria</taxon>
        <taxon>Pseudomonadati</taxon>
        <taxon>Pseudomonadota</taxon>
        <taxon>Alphaproteobacteria</taxon>
        <taxon>Hyphomicrobiales</taxon>
        <taxon>Xanthobacteraceae</taxon>
        <taxon>Xanthobacter</taxon>
    </lineage>
</organism>
<dbReference type="InterPro" id="IPR014757">
    <property type="entry name" value="Tscrpt_reg_IclR_C"/>
</dbReference>
<dbReference type="PROSITE" id="PS51078">
    <property type="entry name" value="ICLR_ED"/>
    <property type="match status" value="1"/>
</dbReference>
<evidence type="ECO:0000256" key="2">
    <source>
        <dbReference type="ARBA" id="ARBA00023125"/>
    </source>
</evidence>
<dbReference type="PANTHER" id="PTHR30136:SF24">
    <property type="entry name" value="HTH-TYPE TRANSCRIPTIONAL REPRESSOR ALLR"/>
    <property type="match status" value="1"/>
</dbReference>
<dbReference type="Pfam" id="PF09339">
    <property type="entry name" value="HTH_IclR"/>
    <property type="match status" value="1"/>
</dbReference>
<keyword evidence="3" id="KW-0804">Transcription</keyword>
<sequence length="283" mass="30529">MIRSEGPVATVPALVRGIAILRYLNAQPEPAGVIQIARDLNISQSTCFNLLRTLVQERLALFDPATKKYSPGIGVLELATSVLRRGSFVRLLHPHLARVALDHSVTVILWRLISPSRVLLIDIAEAPVPLRVYMTIGQRLPSLIGALGRCFAGHLGLPKEDIHAMFKELRWQDPPSFEQFWAEAGAARVDGYAVDISRYNRNFTTVAAPICGPDGLARSALSAIAFTNDLDAPRIRALAADLKAAAAEAAHSLDFGAADVPAADGQNVSGKSRRHLGRGLITP</sequence>
<dbReference type="PROSITE" id="PS51077">
    <property type="entry name" value="HTH_ICLR"/>
    <property type="match status" value="1"/>
</dbReference>